<feature type="transmembrane region" description="Helical" evidence="7">
    <location>
        <begin position="169"/>
        <end position="192"/>
    </location>
</feature>
<protein>
    <submittedName>
        <fullName evidence="9">TRAP transporter large permease</fullName>
    </submittedName>
</protein>
<evidence type="ECO:0000313" key="10">
    <source>
        <dbReference type="Proteomes" id="UP001321506"/>
    </source>
</evidence>
<feature type="transmembrane region" description="Helical" evidence="7">
    <location>
        <begin position="94"/>
        <end position="117"/>
    </location>
</feature>
<keyword evidence="5 7" id="KW-1133">Transmembrane helix</keyword>
<feature type="transmembrane region" description="Helical" evidence="7">
    <location>
        <begin position="356"/>
        <end position="377"/>
    </location>
</feature>
<dbReference type="AlphaFoldDB" id="A0AAW6T9A0"/>
<keyword evidence="6 7" id="KW-0472">Membrane</keyword>
<dbReference type="PIRSF" id="PIRSF006066">
    <property type="entry name" value="HI0050"/>
    <property type="match status" value="1"/>
</dbReference>
<dbReference type="InterPro" id="IPR004681">
    <property type="entry name" value="TRAP_DctM"/>
</dbReference>
<evidence type="ECO:0000256" key="6">
    <source>
        <dbReference type="ARBA" id="ARBA00023136"/>
    </source>
</evidence>
<evidence type="ECO:0000256" key="3">
    <source>
        <dbReference type="ARBA" id="ARBA00022519"/>
    </source>
</evidence>
<feature type="transmembrane region" description="Helical" evidence="7">
    <location>
        <begin position="239"/>
        <end position="257"/>
    </location>
</feature>
<evidence type="ECO:0000256" key="2">
    <source>
        <dbReference type="ARBA" id="ARBA00022475"/>
    </source>
</evidence>
<dbReference type="PANTHER" id="PTHR33362">
    <property type="entry name" value="SIALIC ACID TRAP TRANSPORTER PERMEASE PROTEIN SIAT-RELATED"/>
    <property type="match status" value="1"/>
</dbReference>
<dbReference type="PANTHER" id="PTHR33362:SF3">
    <property type="entry name" value="SIALIC ACID TRAP TRANSPORTER PERMEASE PROTEIN SIAT"/>
    <property type="match status" value="1"/>
</dbReference>
<proteinExistence type="predicted"/>
<feature type="transmembrane region" description="Helical" evidence="7">
    <location>
        <begin position="129"/>
        <end position="149"/>
    </location>
</feature>
<dbReference type="GO" id="GO:0022857">
    <property type="term" value="F:transmembrane transporter activity"/>
    <property type="evidence" value="ECO:0007669"/>
    <property type="project" value="TreeGrafter"/>
</dbReference>
<dbReference type="EMBL" id="JASATX010000003">
    <property type="protein sequence ID" value="MDI2098923.1"/>
    <property type="molecule type" value="Genomic_DNA"/>
</dbReference>
<evidence type="ECO:0000256" key="1">
    <source>
        <dbReference type="ARBA" id="ARBA00004429"/>
    </source>
</evidence>
<dbReference type="Pfam" id="PF06808">
    <property type="entry name" value="DctM"/>
    <property type="match status" value="1"/>
</dbReference>
<accession>A0AAW6T9A0</accession>
<comment type="caution">
    <text evidence="9">The sequence shown here is derived from an EMBL/GenBank/DDBJ whole genome shotgun (WGS) entry which is preliminary data.</text>
</comment>
<feature type="transmembrane region" description="Helical" evidence="7">
    <location>
        <begin position="311"/>
        <end position="344"/>
    </location>
</feature>
<dbReference type="RefSeq" id="WP_281488713.1">
    <property type="nucleotide sequence ID" value="NZ_JASATX010000003.1"/>
</dbReference>
<evidence type="ECO:0000256" key="7">
    <source>
        <dbReference type="SAM" id="Phobius"/>
    </source>
</evidence>
<keyword evidence="2" id="KW-1003">Cell membrane</keyword>
<feature type="domain" description="TRAP C4-dicarboxylate transport system permease DctM subunit" evidence="8">
    <location>
        <begin position="6"/>
        <end position="414"/>
    </location>
</feature>
<keyword evidence="10" id="KW-1185">Reference proteome</keyword>
<dbReference type="Proteomes" id="UP001321506">
    <property type="component" value="Unassembled WGS sequence"/>
</dbReference>
<reference evidence="9 10" key="1">
    <citation type="submission" date="2023-04" db="EMBL/GenBank/DDBJ databases">
        <title>Klugiella caeni sp. nov. isolated from the sludge of biochemical tank.</title>
        <authorList>
            <person name="Geng K."/>
        </authorList>
    </citation>
    <scope>NUCLEOTIDE SEQUENCE [LARGE SCALE GENOMIC DNA]</scope>
    <source>
        <strain evidence="9 10">YN-L-19</strain>
    </source>
</reference>
<keyword evidence="4 7" id="KW-0812">Transmembrane</keyword>
<sequence>MLLMMVGVLVVLLFLRVPVAFSLLMPSLIYFTIEGRTAINVLVQQTIAGVNSFPLLAVPLFILLGNVVNITGIADRLFEAATAVFGRVRGSLGYVNVFTSFAFAWMSGAALGDAAALGKVQVPAMVRRGYSEGFTVGVTASAALIAPIIPPSIPAIILAVTASISVGSLFIAAIVPGLLLVAVLCLCVWVYARKREDLRLPRTPMGERVRTAASGIPALGAGVIILGGILGGIVTPTEAAAAGVAYMLVLALLYKQLGWGNIKAILTTTVETVGAVLLIVAPAALFGWILAREQAPQKAAELITSFTTDPIVFLILVNILLLFIGALIDPVAAILILVPVLWPVAMVMQIDPMQFGMIIVFNLMLGLLTPPVGLVLFVLSNVTNIPVKRIIKGVVPFYFPLLGVLALVTAVPALTTWLPGLLGF</sequence>
<evidence type="ECO:0000313" key="9">
    <source>
        <dbReference type="EMBL" id="MDI2098923.1"/>
    </source>
</evidence>
<organism evidence="9 10">
    <name type="scientific">Ruicaihuangia caeni</name>
    <dbReference type="NCBI Taxonomy" id="3042517"/>
    <lineage>
        <taxon>Bacteria</taxon>
        <taxon>Bacillati</taxon>
        <taxon>Actinomycetota</taxon>
        <taxon>Actinomycetes</taxon>
        <taxon>Micrococcales</taxon>
        <taxon>Microbacteriaceae</taxon>
        <taxon>Ruicaihuangia</taxon>
    </lineage>
</organism>
<evidence type="ECO:0000259" key="8">
    <source>
        <dbReference type="Pfam" id="PF06808"/>
    </source>
</evidence>
<name>A0AAW6T9A0_9MICO</name>
<dbReference type="GO" id="GO:0005886">
    <property type="term" value="C:plasma membrane"/>
    <property type="evidence" value="ECO:0007669"/>
    <property type="project" value="UniProtKB-SubCell"/>
</dbReference>
<comment type="subcellular location">
    <subcellularLocation>
        <location evidence="1">Cell inner membrane</location>
        <topology evidence="1">Multi-pass membrane protein</topology>
    </subcellularLocation>
</comment>
<gene>
    <name evidence="9" type="ORF">QF206_08105</name>
</gene>
<feature type="transmembrane region" description="Helical" evidence="7">
    <location>
        <begin position="212"/>
        <end position="233"/>
    </location>
</feature>
<dbReference type="InterPro" id="IPR010656">
    <property type="entry name" value="DctM"/>
</dbReference>
<dbReference type="NCBIfam" id="TIGR00786">
    <property type="entry name" value="dctM"/>
    <property type="match status" value="1"/>
</dbReference>
<feature type="transmembrane region" description="Helical" evidence="7">
    <location>
        <begin position="53"/>
        <end position="74"/>
    </location>
</feature>
<feature type="transmembrane region" description="Helical" evidence="7">
    <location>
        <begin position="397"/>
        <end position="418"/>
    </location>
</feature>
<keyword evidence="3" id="KW-0997">Cell inner membrane</keyword>
<feature type="transmembrane region" description="Helical" evidence="7">
    <location>
        <begin position="269"/>
        <end position="291"/>
    </location>
</feature>
<evidence type="ECO:0000256" key="5">
    <source>
        <dbReference type="ARBA" id="ARBA00022989"/>
    </source>
</evidence>
<evidence type="ECO:0000256" key="4">
    <source>
        <dbReference type="ARBA" id="ARBA00022692"/>
    </source>
</evidence>
<feature type="transmembrane region" description="Helical" evidence="7">
    <location>
        <begin position="6"/>
        <end position="33"/>
    </location>
</feature>